<dbReference type="EMBL" id="CM023471">
    <property type="protein sequence ID" value="KAH7967190.1"/>
    <property type="molecule type" value="Genomic_DNA"/>
</dbReference>
<proteinExistence type="predicted"/>
<dbReference type="Proteomes" id="UP000821865">
    <property type="component" value="Chromosome 2"/>
</dbReference>
<protein>
    <submittedName>
        <fullName evidence="1">Uncharacterized protein</fullName>
    </submittedName>
</protein>
<gene>
    <name evidence="1" type="ORF">HPB49_023425</name>
</gene>
<comment type="caution">
    <text evidence="1">The sequence shown here is derived from an EMBL/GenBank/DDBJ whole genome shotgun (WGS) entry which is preliminary data.</text>
</comment>
<reference evidence="1" key="1">
    <citation type="submission" date="2020-05" db="EMBL/GenBank/DDBJ databases">
        <title>Large-scale comparative analyses of tick genomes elucidate their genetic diversity and vector capacities.</title>
        <authorList>
            <person name="Jia N."/>
            <person name="Wang J."/>
            <person name="Shi W."/>
            <person name="Du L."/>
            <person name="Sun Y."/>
            <person name="Zhan W."/>
            <person name="Jiang J."/>
            <person name="Wang Q."/>
            <person name="Zhang B."/>
            <person name="Ji P."/>
            <person name="Sakyi L.B."/>
            <person name="Cui X."/>
            <person name="Yuan T."/>
            <person name="Jiang B."/>
            <person name="Yang W."/>
            <person name="Lam T.T.-Y."/>
            <person name="Chang Q."/>
            <person name="Ding S."/>
            <person name="Wang X."/>
            <person name="Zhu J."/>
            <person name="Ruan X."/>
            <person name="Zhao L."/>
            <person name="Wei J."/>
            <person name="Que T."/>
            <person name="Du C."/>
            <person name="Cheng J."/>
            <person name="Dai P."/>
            <person name="Han X."/>
            <person name="Huang E."/>
            <person name="Gao Y."/>
            <person name="Liu J."/>
            <person name="Shao H."/>
            <person name="Ye R."/>
            <person name="Li L."/>
            <person name="Wei W."/>
            <person name="Wang X."/>
            <person name="Wang C."/>
            <person name="Yang T."/>
            <person name="Huo Q."/>
            <person name="Li W."/>
            <person name="Guo W."/>
            <person name="Chen H."/>
            <person name="Zhou L."/>
            <person name="Ni X."/>
            <person name="Tian J."/>
            <person name="Zhou Y."/>
            <person name="Sheng Y."/>
            <person name="Liu T."/>
            <person name="Pan Y."/>
            <person name="Xia L."/>
            <person name="Li J."/>
            <person name="Zhao F."/>
            <person name="Cao W."/>
        </authorList>
    </citation>
    <scope>NUCLEOTIDE SEQUENCE</scope>
    <source>
        <strain evidence="1">Dsil-2018</strain>
    </source>
</reference>
<accession>A0ACB8DGL7</accession>
<organism evidence="1 2">
    <name type="scientific">Dermacentor silvarum</name>
    <name type="common">Tick</name>
    <dbReference type="NCBI Taxonomy" id="543639"/>
    <lineage>
        <taxon>Eukaryota</taxon>
        <taxon>Metazoa</taxon>
        <taxon>Ecdysozoa</taxon>
        <taxon>Arthropoda</taxon>
        <taxon>Chelicerata</taxon>
        <taxon>Arachnida</taxon>
        <taxon>Acari</taxon>
        <taxon>Parasitiformes</taxon>
        <taxon>Ixodida</taxon>
        <taxon>Ixodoidea</taxon>
        <taxon>Ixodidae</taxon>
        <taxon>Rhipicephalinae</taxon>
        <taxon>Dermacentor</taxon>
    </lineage>
</organism>
<name>A0ACB8DGL7_DERSI</name>
<evidence type="ECO:0000313" key="1">
    <source>
        <dbReference type="EMBL" id="KAH7967190.1"/>
    </source>
</evidence>
<sequence>MDKEVYLQTFRAFVVKNNRSRYIRGILGGGSQRLFITQDLAVKLQLQILGETRMAFNTFGNASPSSDEVRKVVEVPLRSQHCSDIRIAQAIIVPVICHDIAAPTADNNFIQKLRREGKFLADDKNFLEAETENGLKLLIGADHLWKIMTGEVVRSKEVQGLAAINAALGWTLQGPSRQKAFLDCDANVMVCVLRLETISDNETLSWNEDQKQLLGSNHDTSLTRIQKLAKRLSMKKGLLERYDTVTRQYLELGHAEVVLKDVPIDGATYYTPHREVTREESLTTKLRVVLDASSHAQGFPSLKDCCDKGFNLNPELLQVRRSSCDSTHLHCVMCTGSTSTLSCIRGDYEKLDPFVKHGVNKIAAISDPLIWRYFPGEDNPSDLLTRGVSLKALRTCRSWWRGPEWLSQPRPTCPTDSDMSTPIYEESECDTQHALIQAPEKVDTLMDARKFSKLQKLLPVTTWVSWFADRSRPTQTSLGGTISTEELNLAEMFRVCRVQLEVFTNYIEHLRLRDTVKKHLYCAISTLTWITAGSFDFVADLKIWMLQSPLQYVLHIFLSDIHFLPPQSQPTATTEL</sequence>
<evidence type="ECO:0000313" key="2">
    <source>
        <dbReference type="Proteomes" id="UP000821865"/>
    </source>
</evidence>
<keyword evidence="2" id="KW-1185">Reference proteome</keyword>